<organism evidence="2 3">
    <name type="scientific">Anthostomella pinea</name>
    <dbReference type="NCBI Taxonomy" id="933095"/>
    <lineage>
        <taxon>Eukaryota</taxon>
        <taxon>Fungi</taxon>
        <taxon>Dikarya</taxon>
        <taxon>Ascomycota</taxon>
        <taxon>Pezizomycotina</taxon>
        <taxon>Sordariomycetes</taxon>
        <taxon>Xylariomycetidae</taxon>
        <taxon>Xylariales</taxon>
        <taxon>Xylariaceae</taxon>
        <taxon>Anthostomella</taxon>
    </lineage>
</organism>
<dbReference type="Proteomes" id="UP001295740">
    <property type="component" value="Unassembled WGS sequence"/>
</dbReference>
<dbReference type="EMBL" id="CAUWAG010000004">
    <property type="protein sequence ID" value="CAJ2503274.1"/>
    <property type="molecule type" value="Genomic_DNA"/>
</dbReference>
<gene>
    <name evidence="2" type="ORF">KHLLAP_LOCUS3742</name>
</gene>
<comment type="caution">
    <text evidence="2">The sequence shown here is derived from an EMBL/GenBank/DDBJ whole genome shotgun (WGS) entry which is preliminary data.</text>
</comment>
<evidence type="ECO:0000313" key="2">
    <source>
        <dbReference type="EMBL" id="CAJ2503274.1"/>
    </source>
</evidence>
<keyword evidence="3" id="KW-1185">Reference proteome</keyword>
<evidence type="ECO:0000313" key="3">
    <source>
        <dbReference type="Proteomes" id="UP001295740"/>
    </source>
</evidence>
<protein>
    <submittedName>
        <fullName evidence="2">Uu.00g106680.m01.CDS01</fullName>
    </submittedName>
</protein>
<accession>A0AAI8VEP2</accession>
<dbReference type="AlphaFoldDB" id="A0AAI8VEP2"/>
<reference evidence="2" key="1">
    <citation type="submission" date="2023-10" db="EMBL/GenBank/DDBJ databases">
        <authorList>
            <person name="Hackl T."/>
        </authorList>
    </citation>
    <scope>NUCLEOTIDE SEQUENCE</scope>
</reference>
<name>A0AAI8VEP2_9PEZI</name>
<sequence length="530" mass="57851">MDTSNLVAAWLSFAATAVGLGGLITQASAINDRLDPFHANRTAEYLGVWFRRQQRFPWWRIARPPPLGPVITAKLSDGFCGVNHIHITRIPLAAAGKAGWSLILAMFNSEAPVRPGPADGDQAEKAVVLETSSGSGDVDGGRESRASNSSDSSGSSVPVCAMWDFLPRKALTRHNRSACVMISRTTLITMLVMTNARPVFQYSDATGVRAGYASYCGQWYITWPIGEEAIIKFAAHDSIGTSEVLPRSFVQRVDRCGQMISGMICAPASDLKVAFCGRKPPGVYRLEHLVKGFQGAHGSRHLYNMMGGKAYDVDFMFARPSSSEAISDHEDGVVVLELLSSTDMKKSMAGSMKMVVPAPEQAVLRHALDCLPWTSLSWSMHRGMRDVLLAYAKPVMDAHRSQLAAQLRRTVAERADALRAWGWDAQFVRDNMAHMAASAVLAGSGNSGDSVRVVTDIVAVMIGDWDFAQLDEVCFWRRSAAEEGEGGTEAQQGELDAQAVVALTKVFVLEWSQEFDYQMYHGLPISMYFG</sequence>
<evidence type="ECO:0000256" key="1">
    <source>
        <dbReference type="SAM" id="MobiDB-lite"/>
    </source>
</evidence>
<feature type="compositionally biased region" description="Low complexity" evidence="1">
    <location>
        <begin position="146"/>
        <end position="156"/>
    </location>
</feature>
<proteinExistence type="predicted"/>
<feature type="region of interest" description="Disordered" evidence="1">
    <location>
        <begin position="130"/>
        <end position="156"/>
    </location>
</feature>